<comment type="caution">
    <text evidence="2">The sequence shown here is derived from an EMBL/GenBank/DDBJ whole genome shotgun (WGS) entry which is preliminary data.</text>
</comment>
<feature type="compositionally biased region" description="Basic and acidic residues" evidence="1">
    <location>
        <begin position="55"/>
        <end position="66"/>
    </location>
</feature>
<feature type="region of interest" description="Disordered" evidence="1">
    <location>
        <begin position="55"/>
        <end position="81"/>
    </location>
</feature>
<keyword evidence="3" id="KW-1185">Reference proteome</keyword>
<proteinExistence type="predicted"/>
<dbReference type="EMBL" id="VSRR010108192">
    <property type="protein sequence ID" value="MPC96995.1"/>
    <property type="molecule type" value="Genomic_DNA"/>
</dbReference>
<protein>
    <submittedName>
        <fullName evidence="2">Uncharacterized protein</fullName>
    </submittedName>
</protein>
<evidence type="ECO:0000313" key="3">
    <source>
        <dbReference type="Proteomes" id="UP000324222"/>
    </source>
</evidence>
<dbReference type="Proteomes" id="UP000324222">
    <property type="component" value="Unassembled WGS sequence"/>
</dbReference>
<accession>A0A5B7JQZ0</accession>
<feature type="compositionally biased region" description="Polar residues" evidence="1">
    <location>
        <begin position="67"/>
        <end position="81"/>
    </location>
</feature>
<organism evidence="2 3">
    <name type="scientific">Portunus trituberculatus</name>
    <name type="common">Swimming crab</name>
    <name type="synonym">Neptunus trituberculatus</name>
    <dbReference type="NCBI Taxonomy" id="210409"/>
    <lineage>
        <taxon>Eukaryota</taxon>
        <taxon>Metazoa</taxon>
        <taxon>Ecdysozoa</taxon>
        <taxon>Arthropoda</taxon>
        <taxon>Crustacea</taxon>
        <taxon>Multicrustacea</taxon>
        <taxon>Malacostraca</taxon>
        <taxon>Eumalacostraca</taxon>
        <taxon>Eucarida</taxon>
        <taxon>Decapoda</taxon>
        <taxon>Pleocyemata</taxon>
        <taxon>Brachyura</taxon>
        <taxon>Eubrachyura</taxon>
        <taxon>Portunoidea</taxon>
        <taxon>Portunidae</taxon>
        <taxon>Portuninae</taxon>
        <taxon>Portunus</taxon>
    </lineage>
</organism>
<gene>
    <name evidence="2" type="ORF">E2C01_092282</name>
</gene>
<reference evidence="2 3" key="1">
    <citation type="submission" date="2019-05" db="EMBL/GenBank/DDBJ databases">
        <title>Another draft genome of Portunus trituberculatus and its Hox gene families provides insights of decapod evolution.</title>
        <authorList>
            <person name="Jeong J.-H."/>
            <person name="Song I."/>
            <person name="Kim S."/>
            <person name="Choi T."/>
            <person name="Kim D."/>
            <person name="Ryu S."/>
            <person name="Kim W."/>
        </authorList>
    </citation>
    <scope>NUCLEOTIDE SEQUENCE [LARGE SCALE GENOMIC DNA]</scope>
    <source>
        <tissue evidence="2">Muscle</tissue>
    </source>
</reference>
<dbReference type="AlphaFoldDB" id="A0A5B7JQZ0"/>
<feature type="region of interest" description="Disordered" evidence="1">
    <location>
        <begin position="1"/>
        <end position="26"/>
    </location>
</feature>
<name>A0A5B7JQZ0_PORTR</name>
<sequence length="81" mass="8886">MVESAGLAFHQQDAGPPSPTGVRQDVKKRIEDIRLLESRKSARLADQDTDFAKLADMSTDRKERKPSQTIDVPASTSGFQG</sequence>
<dbReference type="OrthoDB" id="5950721at2759"/>
<evidence type="ECO:0000256" key="1">
    <source>
        <dbReference type="SAM" id="MobiDB-lite"/>
    </source>
</evidence>
<evidence type="ECO:0000313" key="2">
    <source>
        <dbReference type="EMBL" id="MPC96995.1"/>
    </source>
</evidence>